<dbReference type="NCBIfam" id="NF002341">
    <property type="entry name" value="PRK01305.1-1"/>
    <property type="match status" value="1"/>
</dbReference>
<gene>
    <name evidence="4" type="primary">bpt</name>
    <name evidence="7" type="ORF">N789_01750</name>
</gene>
<keyword evidence="2 4" id="KW-0808">Transferase</keyword>
<feature type="domain" description="N-end rule aminoacyl transferase C-terminal" evidence="6">
    <location>
        <begin position="105"/>
        <end position="227"/>
    </location>
</feature>
<dbReference type="GO" id="GO:0071596">
    <property type="term" value="P:ubiquitin-dependent protein catabolic process via the N-end rule pathway"/>
    <property type="evidence" value="ECO:0007669"/>
    <property type="project" value="InterPro"/>
</dbReference>
<dbReference type="NCBIfam" id="NF002342">
    <property type="entry name" value="PRK01305.1-3"/>
    <property type="match status" value="1"/>
</dbReference>
<dbReference type="EC" id="2.3.2.29" evidence="4"/>
<organism evidence="7 8">
    <name type="scientific">Arenimonas oryziterrae DSM 21050 = YC6267</name>
    <dbReference type="NCBI Taxonomy" id="1121015"/>
    <lineage>
        <taxon>Bacteria</taxon>
        <taxon>Pseudomonadati</taxon>
        <taxon>Pseudomonadota</taxon>
        <taxon>Gammaproteobacteria</taxon>
        <taxon>Lysobacterales</taxon>
        <taxon>Lysobacteraceae</taxon>
        <taxon>Arenimonas</taxon>
    </lineage>
</organism>
<comment type="catalytic activity">
    <reaction evidence="4">
        <text>N-terminal L-glutamyl-[protein] + L-leucyl-tRNA(Leu) = N-terminal L-leucyl-L-glutamyl-[protein] + tRNA(Leu) + H(+)</text>
        <dbReference type="Rhea" id="RHEA:50412"/>
        <dbReference type="Rhea" id="RHEA-COMP:9613"/>
        <dbReference type="Rhea" id="RHEA-COMP:9622"/>
        <dbReference type="Rhea" id="RHEA-COMP:12664"/>
        <dbReference type="Rhea" id="RHEA-COMP:12668"/>
        <dbReference type="ChEBI" id="CHEBI:15378"/>
        <dbReference type="ChEBI" id="CHEBI:64721"/>
        <dbReference type="ChEBI" id="CHEBI:78442"/>
        <dbReference type="ChEBI" id="CHEBI:78494"/>
        <dbReference type="ChEBI" id="CHEBI:133041"/>
        <dbReference type="EC" id="2.3.2.29"/>
    </reaction>
</comment>
<dbReference type="GO" id="GO:0008914">
    <property type="term" value="F:leucyl-tRNA--protein transferase activity"/>
    <property type="evidence" value="ECO:0007669"/>
    <property type="project" value="UniProtKB-UniRule"/>
</dbReference>
<evidence type="ECO:0000256" key="4">
    <source>
        <dbReference type="HAMAP-Rule" id="MF_00689"/>
    </source>
</evidence>
<evidence type="ECO:0000256" key="2">
    <source>
        <dbReference type="ARBA" id="ARBA00022679"/>
    </source>
</evidence>
<accession>A0A091AZ80</accession>
<dbReference type="GO" id="GO:0005737">
    <property type="term" value="C:cytoplasm"/>
    <property type="evidence" value="ECO:0007669"/>
    <property type="project" value="UniProtKB-SubCell"/>
</dbReference>
<proteinExistence type="inferred from homology"/>
<dbReference type="EMBL" id="AVCI01000001">
    <property type="protein sequence ID" value="KFN44761.1"/>
    <property type="molecule type" value="Genomic_DNA"/>
</dbReference>
<evidence type="ECO:0000256" key="3">
    <source>
        <dbReference type="ARBA" id="ARBA00023315"/>
    </source>
</evidence>
<dbReference type="PIRSF" id="PIRSF037208">
    <property type="entry name" value="ATE_pro_prd"/>
    <property type="match status" value="1"/>
</dbReference>
<evidence type="ECO:0000313" key="7">
    <source>
        <dbReference type="EMBL" id="KFN44761.1"/>
    </source>
</evidence>
<dbReference type="PATRIC" id="fig|1121015.4.peg.346"/>
<dbReference type="eggNOG" id="COG2935">
    <property type="taxonomic scope" value="Bacteria"/>
</dbReference>
<evidence type="ECO:0000313" key="8">
    <source>
        <dbReference type="Proteomes" id="UP000029385"/>
    </source>
</evidence>
<comment type="caution">
    <text evidence="7">The sequence shown here is derived from an EMBL/GenBank/DDBJ whole genome shotgun (WGS) entry which is preliminary data.</text>
</comment>
<comment type="subcellular location">
    <subcellularLocation>
        <location evidence="4">Cytoplasm</location>
    </subcellularLocation>
</comment>
<dbReference type="InterPro" id="IPR017138">
    <property type="entry name" value="Asp_Glu_LeuTrfase"/>
</dbReference>
<dbReference type="Pfam" id="PF04376">
    <property type="entry name" value="ATE_N"/>
    <property type="match status" value="1"/>
</dbReference>
<evidence type="ECO:0000256" key="1">
    <source>
        <dbReference type="ARBA" id="ARBA00022490"/>
    </source>
</evidence>
<keyword evidence="8" id="KW-1185">Reference proteome</keyword>
<comment type="function">
    <text evidence="4">Functions in the N-end rule pathway of protein degradation where it conjugates Leu from its aminoacyl-tRNA to the N-termini of proteins containing an N-terminal aspartate or glutamate.</text>
</comment>
<dbReference type="Proteomes" id="UP000029385">
    <property type="component" value="Unassembled WGS sequence"/>
</dbReference>
<name>A0A091AZ80_9GAMM</name>
<dbReference type="GO" id="GO:0004057">
    <property type="term" value="F:arginyl-tRNA--protein transferase activity"/>
    <property type="evidence" value="ECO:0007669"/>
    <property type="project" value="InterPro"/>
</dbReference>
<dbReference type="SUPFAM" id="SSF55729">
    <property type="entry name" value="Acyl-CoA N-acyltransferases (Nat)"/>
    <property type="match status" value="1"/>
</dbReference>
<dbReference type="STRING" id="1121015.GCA_000420545_01296"/>
<dbReference type="NCBIfam" id="NF002346">
    <property type="entry name" value="PRK01305.2-3"/>
    <property type="match status" value="1"/>
</dbReference>
<comment type="catalytic activity">
    <reaction evidence="4">
        <text>N-terminal L-aspartyl-[protein] + L-leucyl-tRNA(Leu) = N-terminal L-leucyl-L-aspartyl-[protein] + tRNA(Leu) + H(+)</text>
        <dbReference type="Rhea" id="RHEA:50420"/>
        <dbReference type="Rhea" id="RHEA-COMP:9613"/>
        <dbReference type="Rhea" id="RHEA-COMP:9622"/>
        <dbReference type="Rhea" id="RHEA-COMP:12669"/>
        <dbReference type="Rhea" id="RHEA-COMP:12674"/>
        <dbReference type="ChEBI" id="CHEBI:15378"/>
        <dbReference type="ChEBI" id="CHEBI:64720"/>
        <dbReference type="ChEBI" id="CHEBI:78442"/>
        <dbReference type="ChEBI" id="CHEBI:78494"/>
        <dbReference type="ChEBI" id="CHEBI:133042"/>
        <dbReference type="EC" id="2.3.2.29"/>
    </reaction>
</comment>
<keyword evidence="3 4" id="KW-0012">Acyltransferase</keyword>
<dbReference type="Pfam" id="PF04377">
    <property type="entry name" value="ATE_C"/>
    <property type="match status" value="1"/>
</dbReference>
<dbReference type="InterPro" id="IPR007472">
    <property type="entry name" value="N-end_Aminoacyl_Trfase_C"/>
</dbReference>
<keyword evidence="1 4" id="KW-0963">Cytoplasm</keyword>
<dbReference type="HAMAP" id="MF_00689">
    <property type="entry name" value="Bpt"/>
    <property type="match status" value="1"/>
</dbReference>
<protein>
    <recommendedName>
        <fullName evidence="4">Aspartate/glutamate leucyltransferase</fullName>
        <ecNumber evidence="4">2.3.2.29</ecNumber>
    </recommendedName>
</protein>
<dbReference type="InterPro" id="IPR007471">
    <property type="entry name" value="N-end_Aminoacyl_Trfase_N"/>
</dbReference>
<dbReference type="InterPro" id="IPR016181">
    <property type="entry name" value="Acyl_CoA_acyltransferase"/>
</dbReference>
<dbReference type="AlphaFoldDB" id="A0A091AZ80"/>
<feature type="domain" description="N-end aminoacyl transferase N-terminal" evidence="5">
    <location>
        <begin position="16"/>
        <end position="85"/>
    </location>
</feature>
<evidence type="ECO:0000259" key="5">
    <source>
        <dbReference type="Pfam" id="PF04376"/>
    </source>
</evidence>
<comment type="similarity">
    <text evidence="4">Belongs to the R-transferase family. Bpt subfamily.</text>
</comment>
<dbReference type="InterPro" id="IPR030700">
    <property type="entry name" value="N-end_Aminoacyl_Trfase"/>
</dbReference>
<evidence type="ECO:0000259" key="6">
    <source>
        <dbReference type="Pfam" id="PF04377"/>
    </source>
</evidence>
<dbReference type="PANTHER" id="PTHR21367">
    <property type="entry name" value="ARGININE-TRNA-PROTEIN TRANSFERASE 1"/>
    <property type="match status" value="1"/>
</dbReference>
<dbReference type="PANTHER" id="PTHR21367:SF1">
    <property type="entry name" value="ARGINYL-TRNA--PROTEIN TRANSFERASE 1"/>
    <property type="match status" value="1"/>
</dbReference>
<sequence length="241" mass="27430">MGTQHNIRVFQTAEHGCGYWPERLARDLVLDPSDPSLPALYPNALSLGFRRSGGHVYRPHCNACRACIAVRVPVREFRPSRSQRRCLQRNADLSVRVSPARRTGEIFDLYRRYVDTRHAGGGMDAPMPVDFDGFLACGWSPTEFVEFRLGEELLGVAVTDVLPDALSAVYTFYAPEVAERSLGTYAILMQIARAQREDRQHLYLGFWLDQHPKMHYKQGFRPLEYLDGRDWKPLAAPPPAR</sequence>
<reference evidence="7 8" key="1">
    <citation type="submission" date="2013-09" db="EMBL/GenBank/DDBJ databases">
        <title>Genome sequencing of Arenimonas oryziterrae.</title>
        <authorList>
            <person name="Chen F."/>
            <person name="Wang G."/>
        </authorList>
    </citation>
    <scope>NUCLEOTIDE SEQUENCE [LARGE SCALE GENOMIC DNA]</scope>
    <source>
        <strain evidence="7 8">YC6267</strain>
    </source>
</reference>